<gene>
    <name evidence="2" type="ORF">GCM10022215_09200</name>
</gene>
<dbReference type="Proteomes" id="UP001501495">
    <property type="component" value="Unassembled WGS sequence"/>
</dbReference>
<dbReference type="RefSeq" id="WP_344732063.1">
    <property type="nucleotide sequence ID" value="NZ_BAAAZH010000008.1"/>
</dbReference>
<name>A0ABP7XE91_9ACTN</name>
<feature type="region of interest" description="Disordered" evidence="1">
    <location>
        <begin position="184"/>
        <end position="223"/>
    </location>
</feature>
<feature type="compositionally biased region" description="Low complexity" evidence="1">
    <location>
        <begin position="26"/>
        <end position="39"/>
    </location>
</feature>
<evidence type="ECO:0000313" key="2">
    <source>
        <dbReference type="EMBL" id="GAA4112657.1"/>
    </source>
</evidence>
<accession>A0ABP7XE91</accession>
<sequence>MAPGVVLALSLSLAAASCSGSDEKSPAGPGSPSAAPPLTTTARAGEVVGKLDTAATTKAVDEVQEVVDGWLDAAFTGPFPRADFADAFPGFTAGAARSARQDLDELTAASVADDIDGLTATRRTLAVDLLAVRGVARTATARVRLDYTTTGDTAVDRTLLGRLFLTFEGGRWTVFGYDVAQGLSGRPAASASSSGDPSPSPTTGSTDSTGSTGSTDSSEGSAS</sequence>
<protein>
    <recommendedName>
        <fullName evidence="4">Mce-associated membrane protein</fullName>
    </recommendedName>
</protein>
<evidence type="ECO:0008006" key="4">
    <source>
        <dbReference type="Google" id="ProtNLM"/>
    </source>
</evidence>
<evidence type="ECO:0000313" key="3">
    <source>
        <dbReference type="Proteomes" id="UP001501495"/>
    </source>
</evidence>
<evidence type="ECO:0000256" key="1">
    <source>
        <dbReference type="SAM" id="MobiDB-lite"/>
    </source>
</evidence>
<proteinExistence type="predicted"/>
<dbReference type="EMBL" id="BAAAZH010000008">
    <property type="protein sequence ID" value="GAA4112657.1"/>
    <property type="molecule type" value="Genomic_DNA"/>
</dbReference>
<feature type="region of interest" description="Disordered" evidence="1">
    <location>
        <begin position="19"/>
        <end position="39"/>
    </location>
</feature>
<keyword evidence="3" id="KW-1185">Reference proteome</keyword>
<comment type="caution">
    <text evidence="2">The sequence shown here is derived from an EMBL/GenBank/DDBJ whole genome shotgun (WGS) entry which is preliminary data.</text>
</comment>
<organism evidence="2 3">
    <name type="scientific">Nocardioides fonticola</name>
    <dbReference type="NCBI Taxonomy" id="450363"/>
    <lineage>
        <taxon>Bacteria</taxon>
        <taxon>Bacillati</taxon>
        <taxon>Actinomycetota</taxon>
        <taxon>Actinomycetes</taxon>
        <taxon>Propionibacteriales</taxon>
        <taxon>Nocardioidaceae</taxon>
        <taxon>Nocardioides</taxon>
    </lineage>
</organism>
<reference evidence="3" key="1">
    <citation type="journal article" date="2019" name="Int. J. Syst. Evol. Microbiol.">
        <title>The Global Catalogue of Microorganisms (GCM) 10K type strain sequencing project: providing services to taxonomists for standard genome sequencing and annotation.</title>
        <authorList>
            <consortium name="The Broad Institute Genomics Platform"/>
            <consortium name="The Broad Institute Genome Sequencing Center for Infectious Disease"/>
            <person name="Wu L."/>
            <person name="Ma J."/>
        </authorList>
    </citation>
    <scope>NUCLEOTIDE SEQUENCE [LARGE SCALE GENOMIC DNA]</scope>
    <source>
        <strain evidence="3">JCM 16703</strain>
    </source>
</reference>